<dbReference type="InterPro" id="IPR036804">
    <property type="entry name" value="CheR_N_sf"/>
</dbReference>
<keyword evidence="15" id="KW-1185">Reference proteome</keyword>
<dbReference type="InterPro" id="IPR001610">
    <property type="entry name" value="PAC"/>
</dbReference>
<dbReference type="InterPro" id="IPR000780">
    <property type="entry name" value="CheR_MeTrfase"/>
</dbReference>
<dbReference type="PROSITE" id="PS50123">
    <property type="entry name" value="CHER"/>
    <property type="match status" value="1"/>
</dbReference>
<dbReference type="SUPFAM" id="SSF55781">
    <property type="entry name" value="GAF domain-like"/>
    <property type="match status" value="1"/>
</dbReference>
<dbReference type="PRINTS" id="PR00996">
    <property type="entry name" value="CHERMTFRASE"/>
</dbReference>
<dbReference type="FunFam" id="3.30.70.270:FF:000001">
    <property type="entry name" value="Diguanylate cyclase domain protein"/>
    <property type="match status" value="1"/>
</dbReference>
<dbReference type="GO" id="GO:0032259">
    <property type="term" value="P:methylation"/>
    <property type="evidence" value="ECO:0007669"/>
    <property type="project" value="UniProtKB-KW"/>
</dbReference>
<comment type="caution">
    <text evidence="6">Lacks conserved residue(s) required for the propagation of feature annotation.</text>
</comment>
<dbReference type="SMART" id="SM00138">
    <property type="entry name" value="MeTrc"/>
    <property type="match status" value="1"/>
</dbReference>
<dbReference type="Pfam" id="PF08448">
    <property type="entry name" value="PAS_4"/>
    <property type="match status" value="1"/>
</dbReference>
<dbReference type="GO" id="GO:0008984">
    <property type="term" value="F:protein-glutamate methylesterase activity"/>
    <property type="evidence" value="ECO:0007669"/>
    <property type="project" value="InterPro"/>
</dbReference>
<proteinExistence type="predicted"/>
<dbReference type="OrthoDB" id="5287260at2"/>
<dbReference type="RefSeq" id="WP_150063849.1">
    <property type="nucleotide sequence ID" value="NZ_JACHII010000025.1"/>
</dbReference>
<dbReference type="Pfam" id="PF13596">
    <property type="entry name" value="PAS_10"/>
    <property type="match status" value="1"/>
</dbReference>
<dbReference type="InterPro" id="IPR000160">
    <property type="entry name" value="GGDEF_dom"/>
</dbReference>
<dbReference type="InterPro" id="IPR013655">
    <property type="entry name" value="PAS_fold_3"/>
</dbReference>
<keyword evidence="7" id="KW-0175">Coiled coil</keyword>
<evidence type="ECO:0000256" key="1">
    <source>
        <dbReference type="ARBA" id="ARBA00001541"/>
    </source>
</evidence>
<dbReference type="Pfam" id="PF01739">
    <property type="entry name" value="CheR"/>
    <property type="match status" value="1"/>
</dbReference>
<dbReference type="SMART" id="SM00065">
    <property type="entry name" value="GAF"/>
    <property type="match status" value="1"/>
</dbReference>
<dbReference type="EMBL" id="VWPJ01000025">
    <property type="protein sequence ID" value="KAA5604002.1"/>
    <property type="molecule type" value="Genomic_DNA"/>
</dbReference>
<dbReference type="PROSITE" id="PS50122">
    <property type="entry name" value="CHEB"/>
    <property type="match status" value="1"/>
</dbReference>
<dbReference type="InterPro" id="IPR029787">
    <property type="entry name" value="Nucleotide_cyclase"/>
</dbReference>
<accession>A0A5M6I7C1</accession>
<feature type="domain" description="PAC" evidence="9">
    <location>
        <begin position="1229"/>
        <end position="1282"/>
    </location>
</feature>
<dbReference type="CDD" id="cd01949">
    <property type="entry name" value="GGDEF"/>
    <property type="match status" value="1"/>
</dbReference>
<dbReference type="Pfam" id="PF03705">
    <property type="entry name" value="CheR_N"/>
    <property type="match status" value="1"/>
</dbReference>
<keyword evidence="3" id="KW-0489">Methyltransferase</keyword>
<dbReference type="SMART" id="SM00086">
    <property type="entry name" value="PAC"/>
    <property type="match status" value="2"/>
</dbReference>
<dbReference type="PROSITE" id="PS50112">
    <property type="entry name" value="PAS"/>
    <property type="match status" value="1"/>
</dbReference>
<dbReference type="SMART" id="SM00267">
    <property type="entry name" value="GGDEF"/>
    <property type="match status" value="1"/>
</dbReference>
<dbReference type="Pfam" id="PF01339">
    <property type="entry name" value="CheB_methylest"/>
    <property type="match status" value="1"/>
</dbReference>
<dbReference type="PROSITE" id="PS50113">
    <property type="entry name" value="PAC"/>
    <property type="match status" value="2"/>
</dbReference>
<evidence type="ECO:0000256" key="7">
    <source>
        <dbReference type="SAM" id="Coils"/>
    </source>
</evidence>
<dbReference type="InterPro" id="IPR022641">
    <property type="entry name" value="CheR_N"/>
</dbReference>
<dbReference type="SUPFAM" id="SSF55073">
    <property type="entry name" value="Nucleotide cyclase"/>
    <property type="match status" value="1"/>
</dbReference>
<dbReference type="CDD" id="cd02440">
    <property type="entry name" value="AdoMet_MTases"/>
    <property type="match status" value="1"/>
</dbReference>
<evidence type="ECO:0000256" key="6">
    <source>
        <dbReference type="PROSITE-ProRule" id="PRU00050"/>
    </source>
</evidence>
<dbReference type="SUPFAM" id="SSF53335">
    <property type="entry name" value="S-adenosyl-L-methionine-dependent methyltransferases"/>
    <property type="match status" value="1"/>
</dbReference>
<dbReference type="InterPro" id="IPR052155">
    <property type="entry name" value="Biofilm_reg_signaling"/>
</dbReference>
<evidence type="ECO:0000256" key="3">
    <source>
        <dbReference type="ARBA" id="ARBA00022603"/>
    </source>
</evidence>
<protein>
    <recommendedName>
        <fullName evidence="2">protein-glutamate O-methyltransferase</fullName>
        <ecNumber evidence="2">2.1.1.80</ecNumber>
    </recommendedName>
</protein>
<dbReference type="InterPro" id="IPR001633">
    <property type="entry name" value="EAL_dom"/>
</dbReference>
<feature type="domain" description="EAL" evidence="12">
    <location>
        <begin position="1456"/>
        <end position="1709"/>
    </location>
</feature>
<dbReference type="Gene3D" id="3.40.50.150">
    <property type="entry name" value="Vaccinia Virus protein VP39"/>
    <property type="match status" value="1"/>
</dbReference>
<dbReference type="GO" id="GO:0006935">
    <property type="term" value="P:chemotaxis"/>
    <property type="evidence" value="ECO:0007669"/>
    <property type="project" value="InterPro"/>
</dbReference>
<dbReference type="EC" id="2.1.1.80" evidence="2"/>
<feature type="domain" description="CheR-type methyltransferase" evidence="11">
    <location>
        <begin position="220"/>
        <end position="464"/>
    </location>
</feature>
<dbReference type="Proteomes" id="UP000324065">
    <property type="component" value="Unassembled WGS sequence"/>
</dbReference>
<evidence type="ECO:0000256" key="2">
    <source>
        <dbReference type="ARBA" id="ARBA00012534"/>
    </source>
</evidence>
<evidence type="ECO:0000256" key="5">
    <source>
        <dbReference type="ARBA" id="ARBA00022691"/>
    </source>
</evidence>
<evidence type="ECO:0000259" key="12">
    <source>
        <dbReference type="PROSITE" id="PS50883"/>
    </source>
</evidence>
<dbReference type="Pfam" id="PF00990">
    <property type="entry name" value="GGDEF"/>
    <property type="match status" value="1"/>
</dbReference>
<keyword evidence="5" id="KW-0949">S-adenosyl-L-methionine</keyword>
<evidence type="ECO:0000259" key="9">
    <source>
        <dbReference type="PROSITE" id="PS50113"/>
    </source>
</evidence>
<dbReference type="InterPro" id="IPR035909">
    <property type="entry name" value="CheB_C"/>
</dbReference>
<dbReference type="InterPro" id="IPR043128">
    <property type="entry name" value="Rev_trsase/Diguanyl_cyclase"/>
</dbReference>
<comment type="caution">
    <text evidence="14">The sequence shown here is derived from an EMBL/GenBank/DDBJ whole genome shotgun (WGS) entry which is preliminary data.</text>
</comment>
<dbReference type="Gene3D" id="3.20.20.450">
    <property type="entry name" value="EAL domain"/>
    <property type="match status" value="1"/>
</dbReference>
<dbReference type="Pfam" id="PF08447">
    <property type="entry name" value="PAS_3"/>
    <property type="match status" value="1"/>
</dbReference>
<evidence type="ECO:0000256" key="4">
    <source>
        <dbReference type="ARBA" id="ARBA00022679"/>
    </source>
</evidence>
<dbReference type="Gene3D" id="3.30.450.20">
    <property type="entry name" value="PAS domain"/>
    <property type="match status" value="3"/>
</dbReference>
<dbReference type="InterPro" id="IPR013656">
    <property type="entry name" value="PAS_4"/>
</dbReference>
<dbReference type="GO" id="GO:0005737">
    <property type="term" value="C:cytoplasm"/>
    <property type="evidence" value="ECO:0007669"/>
    <property type="project" value="InterPro"/>
</dbReference>
<gene>
    <name evidence="14" type="ORF">F1188_18050</name>
</gene>
<sequence>MMSKRKSSFPIVGVGASAGGIAALNTFFDHMPPDSGMAFVVILHLDPSQASRVAEIIATHTAMPVVQAEQGMPVQPDRVYVIPPATLLGLGDEAFRLEEMDPERVRRRPVDHFFTAVAALRGERAVGVILSGTGSNGSEGISRIKEAGGLVAVQAPETAEYTGMPRHAVATGLADIVLPVEALPDTIRHVILHDQPLAPTLEGPGPAASSAPLDGILAAVRAETGHEFQCYKDAMIGRRVQRRMGLKGLRTITDYLNLVRKDPQEVSALARDLLINVTSFFRDPEAWEDLRAQVIAPMVAERGPDRPIRAWVAGCATGEEAYTLAMLLMEAAEAARTSVSVRVFATDASEDALAVGRNGLYPASVIETLSPGRIDRFFSREDDAFRVRPILRDAITFAPQNLLRDPPFSRMDVVVCRNVLIYLKPDIQRKLLALFQFALRQGGALFLGSVETALGLEDGFETISKRWRIHRRTGPVLRDGIEFPVVGGPLAGGNGAGSMARVTPAAPRRDHSDLARRVLLDRFAPAAVLTDPDLRILSVHGDTTPFLRHPDGEHTRDLTRHLRDALPHTVRNLAQRALAQQRTQSGQVVMTTGQDLHQAVTVTVAPILSSHDDTLLLTTFDRIGSRETVPLWGPHPGAAQPSAADQADTPAVPDPDLLAAQEQVRLTVRQLEGTNEDLKASNEEIMTMNEELQSTNEELESSKEELQSLNEELNTVNTQLQNKVQELESKSNDLNNLLNSTDTPTLFLDRAMTVRWFTPRLRELVDLTPGDMGRPFASFARKVMDETFEADARAVLSTLSPSERQVPGTQGNQWFLRRILPYRTEDDRIDGIVVTFIDITERRLYEQRLQSAKDFAEAIVATVRSPLLILDPEQRVVSANPAFYSHFRIAPGLANGRVLSELGNGAWSIPDLDTLMAAVLPANREVEGFEVEHDFPGLGTCTILINAMRLDSMDLILVSIEDVTQDRWAEEQGREHEARQALRIELSDRLRDLSDPVRAQAVGCEILARDLDANQAIYAEIDPARDETIVAQDWTDGTIPSMAGSHRLSDFGSTVMADLQSGRTVTVGDVHADPGIGASGVPRVFAARSIVAFLMVPLVKGDRLASVLSVHVSRPRHWSPGNVALVEEVAARIWSEVERARAEEALRDKEERLRLAVEASSGGVFAYDSIRVDPPFVSDRCAEILGVSRTAQPDRDHLQAWLLNRIHPNDTAEVKGRAADLIDGGADRLDLDFRVRLANETWRWVRGVAQAARQSEEGPARHITGILFDINARKTIEERLAHLALHDPLTGLPNRSLFSDRLETALTQAQRQGSRVALALLDIDKFKAINDTLGHAAGDHILRQLGSQGPAALRPLDTFARLGGDEFAVILPDLEAGTGASRVLDRFLAGLDLHVGEGDRKVSASISMGVAIFPEDGENQEALFSHADLALYRAKGVEGNQMRFFEPGLGAEVKRRRTLADGLKQALEADQFEVYYQPLLDLHRGSITGTEALVRWNHPTDGLVMPDDFIPIAEETGQIVPLGGRVLEDALRQTRFWRNEGLDLKIAVNLSAKQLRNKKILEDIDACLSTHGLEPEDLEIELTESTIFRYDSQETARFLEGARSRHFALVIDDFGTGFSAFSYLHYLPITKIKLDRSFIATISDADHEALVGGLVDLGHRLSCRVTGEGVETAEQLQFLLRVGCDEAQGFLIAPPTPAGEVSAVVREINRRGVSAFLSDAT</sequence>
<dbReference type="GO" id="GO:0000156">
    <property type="term" value="F:phosphorelay response regulator activity"/>
    <property type="evidence" value="ECO:0007669"/>
    <property type="project" value="InterPro"/>
</dbReference>
<dbReference type="PROSITE" id="PS50883">
    <property type="entry name" value="EAL"/>
    <property type="match status" value="1"/>
</dbReference>
<dbReference type="InterPro" id="IPR003018">
    <property type="entry name" value="GAF"/>
</dbReference>
<dbReference type="NCBIfam" id="TIGR00254">
    <property type="entry name" value="GGDEF"/>
    <property type="match status" value="1"/>
</dbReference>
<dbReference type="InterPro" id="IPR029016">
    <property type="entry name" value="GAF-like_dom_sf"/>
</dbReference>
<dbReference type="SUPFAM" id="SSF55785">
    <property type="entry name" value="PYP-like sensor domain (PAS domain)"/>
    <property type="match status" value="3"/>
</dbReference>
<comment type="catalytic activity">
    <reaction evidence="1">
        <text>L-glutamyl-[protein] + S-adenosyl-L-methionine = [protein]-L-glutamate 5-O-methyl ester + S-adenosyl-L-homocysteine</text>
        <dbReference type="Rhea" id="RHEA:24452"/>
        <dbReference type="Rhea" id="RHEA-COMP:10208"/>
        <dbReference type="Rhea" id="RHEA-COMP:10311"/>
        <dbReference type="ChEBI" id="CHEBI:29973"/>
        <dbReference type="ChEBI" id="CHEBI:57856"/>
        <dbReference type="ChEBI" id="CHEBI:59789"/>
        <dbReference type="ChEBI" id="CHEBI:82795"/>
        <dbReference type="EC" id="2.1.1.80"/>
    </reaction>
</comment>
<dbReference type="PANTHER" id="PTHR44757:SF2">
    <property type="entry name" value="BIOFILM ARCHITECTURE MAINTENANCE PROTEIN MBAA"/>
    <property type="match status" value="1"/>
</dbReference>
<dbReference type="InterPro" id="IPR000673">
    <property type="entry name" value="Sig_transdc_resp-reg_Me-estase"/>
</dbReference>
<dbReference type="InterPro" id="IPR035965">
    <property type="entry name" value="PAS-like_dom_sf"/>
</dbReference>
<evidence type="ECO:0000259" key="13">
    <source>
        <dbReference type="PROSITE" id="PS50887"/>
    </source>
</evidence>
<dbReference type="Gene3D" id="3.40.50.180">
    <property type="entry name" value="Methylesterase CheB, C-terminal domain"/>
    <property type="match status" value="1"/>
</dbReference>
<dbReference type="SUPFAM" id="SSF52738">
    <property type="entry name" value="Methylesterase CheB, C-terminal domain"/>
    <property type="match status" value="1"/>
</dbReference>
<dbReference type="CDD" id="cd01948">
    <property type="entry name" value="EAL"/>
    <property type="match status" value="1"/>
</dbReference>
<evidence type="ECO:0000313" key="15">
    <source>
        <dbReference type="Proteomes" id="UP000324065"/>
    </source>
</evidence>
<dbReference type="CDD" id="cd00130">
    <property type="entry name" value="PAS"/>
    <property type="match status" value="1"/>
</dbReference>
<evidence type="ECO:0000259" key="11">
    <source>
        <dbReference type="PROSITE" id="PS50123"/>
    </source>
</evidence>
<dbReference type="InterPro" id="IPR000014">
    <property type="entry name" value="PAS"/>
</dbReference>
<organism evidence="14 15">
    <name type="scientific">Roseospira marina</name>
    <dbReference type="NCBI Taxonomy" id="140057"/>
    <lineage>
        <taxon>Bacteria</taxon>
        <taxon>Pseudomonadati</taxon>
        <taxon>Pseudomonadota</taxon>
        <taxon>Alphaproteobacteria</taxon>
        <taxon>Rhodospirillales</taxon>
        <taxon>Rhodospirillaceae</taxon>
        <taxon>Roseospira</taxon>
    </lineage>
</organism>
<dbReference type="SUPFAM" id="SSF141868">
    <property type="entry name" value="EAL domain-like"/>
    <property type="match status" value="1"/>
</dbReference>
<dbReference type="InterPro" id="IPR035919">
    <property type="entry name" value="EAL_sf"/>
</dbReference>
<dbReference type="Pfam" id="PF01590">
    <property type="entry name" value="GAF"/>
    <property type="match status" value="1"/>
</dbReference>
<name>A0A5M6I7C1_9PROT</name>
<feature type="domain" description="GGDEF" evidence="13">
    <location>
        <begin position="1314"/>
        <end position="1447"/>
    </location>
</feature>
<evidence type="ECO:0000313" key="14">
    <source>
        <dbReference type="EMBL" id="KAA5604002.1"/>
    </source>
</evidence>
<evidence type="ECO:0000259" key="10">
    <source>
        <dbReference type="PROSITE" id="PS50122"/>
    </source>
</evidence>
<feature type="coiled-coil region" evidence="7">
    <location>
        <begin position="671"/>
        <end position="740"/>
    </location>
</feature>
<dbReference type="Pfam" id="PF00563">
    <property type="entry name" value="EAL"/>
    <property type="match status" value="1"/>
</dbReference>
<dbReference type="PROSITE" id="PS50887">
    <property type="entry name" value="GGDEF"/>
    <property type="match status" value="1"/>
</dbReference>
<feature type="domain" description="CheB-type methylesterase" evidence="10">
    <location>
        <begin position="5"/>
        <end position="194"/>
    </location>
</feature>
<dbReference type="SMART" id="SM00052">
    <property type="entry name" value="EAL"/>
    <property type="match status" value="1"/>
</dbReference>
<dbReference type="InterPro" id="IPR022642">
    <property type="entry name" value="CheR_C"/>
</dbReference>
<dbReference type="Gene3D" id="3.30.70.270">
    <property type="match status" value="1"/>
</dbReference>
<dbReference type="InterPro" id="IPR029063">
    <property type="entry name" value="SAM-dependent_MTases_sf"/>
</dbReference>
<dbReference type="InterPro" id="IPR000700">
    <property type="entry name" value="PAS-assoc_C"/>
</dbReference>
<keyword evidence="4" id="KW-0808">Transferase</keyword>
<dbReference type="SMART" id="SM00091">
    <property type="entry name" value="PAS"/>
    <property type="match status" value="3"/>
</dbReference>
<dbReference type="GO" id="GO:0008983">
    <property type="term" value="F:protein-glutamate O-methyltransferase activity"/>
    <property type="evidence" value="ECO:0007669"/>
    <property type="project" value="UniProtKB-EC"/>
</dbReference>
<dbReference type="Gene3D" id="1.10.155.10">
    <property type="entry name" value="Chemotaxis receptor methyltransferase CheR, N-terminal domain"/>
    <property type="match status" value="1"/>
</dbReference>
<dbReference type="Gene3D" id="3.30.450.40">
    <property type="match status" value="1"/>
</dbReference>
<evidence type="ECO:0000259" key="8">
    <source>
        <dbReference type="PROSITE" id="PS50112"/>
    </source>
</evidence>
<reference evidence="14 15" key="1">
    <citation type="submission" date="2019-09" db="EMBL/GenBank/DDBJ databases">
        <title>Genome sequence of Roseospira marina, one of the more divergent members of the non-sulfur purple photosynthetic bacterial family, the Rhodospirillaceae.</title>
        <authorList>
            <person name="Meyer T."/>
            <person name="Kyndt J."/>
        </authorList>
    </citation>
    <scope>NUCLEOTIDE SEQUENCE [LARGE SCALE GENOMIC DNA]</scope>
    <source>
        <strain evidence="14 15">DSM 15113</strain>
    </source>
</reference>
<feature type="domain" description="PAC" evidence="9">
    <location>
        <begin position="800"/>
        <end position="851"/>
    </location>
</feature>
<dbReference type="PANTHER" id="PTHR44757">
    <property type="entry name" value="DIGUANYLATE CYCLASE DGCP"/>
    <property type="match status" value="1"/>
</dbReference>
<dbReference type="SUPFAM" id="SSF47757">
    <property type="entry name" value="Chemotaxis receptor methyltransferase CheR, N-terminal domain"/>
    <property type="match status" value="1"/>
</dbReference>
<dbReference type="CDD" id="cd16434">
    <property type="entry name" value="CheB-CheR_fusion"/>
    <property type="match status" value="1"/>
</dbReference>
<feature type="domain" description="PAS" evidence="8">
    <location>
        <begin position="1149"/>
        <end position="1225"/>
    </location>
</feature>